<keyword evidence="8 12" id="KW-0472">Membrane</keyword>
<evidence type="ECO:0000259" key="13">
    <source>
        <dbReference type="Pfam" id="PF03816"/>
    </source>
</evidence>
<sequence>MGDSRILVRRKKRKRKRKLLISIIALLIVGIISYSGYEYTAGLLAAQEEAGEQTSTSQEDTNYAEDFQGAKTPEGKTNVLLLGVDQRGEEVTRSDTIMIGQYDADTDSTKLVSIMRDTYVKIPGYGYNKINSAFAYGGPELMRQTIKENFGIDIEYYAIVDFNGFTQIVDTIAPKGIKIDVEKDMYYKDGAGTINLKEGTQLLNGEELLGYARFRKDAESDFGRVRRQQQVIGAMKDKFISVTGITKLPRVMGTVQPYVETNMGMTSLLGYGKEFILNTPSEIETLRIPEDSNVWNDRVSGVGAVLRHDEATTEQAIQDFLK</sequence>
<evidence type="ECO:0000256" key="1">
    <source>
        <dbReference type="ARBA" id="ARBA00004401"/>
    </source>
</evidence>
<keyword evidence="3" id="KW-1003">Cell membrane</keyword>
<reference evidence="14 15" key="1">
    <citation type="submission" date="2013-08" db="EMBL/GenBank/DDBJ databases">
        <authorList>
            <person name="Huang J."/>
            <person name="Wang G."/>
        </authorList>
    </citation>
    <scope>NUCLEOTIDE SEQUENCE [LARGE SCALE GENOMIC DNA]</scope>
    <source>
        <strain evidence="14 15">JSM 076056</strain>
    </source>
</reference>
<dbReference type="Pfam" id="PF03816">
    <property type="entry name" value="LytR_cpsA_psr"/>
    <property type="match status" value="1"/>
</dbReference>
<evidence type="ECO:0000256" key="8">
    <source>
        <dbReference type="ARBA" id="ARBA00023136"/>
    </source>
</evidence>
<evidence type="ECO:0000256" key="4">
    <source>
        <dbReference type="ARBA" id="ARBA00022692"/>
    </source>
</evidence>
<evidence type="ECO:0000256" key="7">
    <source>
        <dbReference type="ARBA" id="ARBA00023015"/>
    </source>
</evidence>
<dbReference type="RefSeq" id="WP_026800202.1">
    <property type="nucleotide sequence ID" value="NZ_AULI01000007.1"/>
</dbReference>
<evidence type="ECO:0000256" key="10">
    <source>
        <dbReference type="ARBA" id="ARBA00037178"/>
    </source>
</evidence>
<comment type="subcellular location">
    <subcellularLocation>
        <location evidence="1">Cell membrane</location>
        <topology evidence="1">Single-pass type II membrane protein</topology>
    </subcellularLocation>
</comment>
<dbReference type="Gene3D" id="3.40.630.190">
    <property type="entry name" value="LCP protein"/>
    <property type="match status" value="1"/>
</dbReference>
<keyword evidence="4 12" id="KW-0812">Transmembrane</keyword>
<evidence type="ECO:0000256" key="12">
    <source>
        <dbReference type="SAM" id="Phobius"/>
    </source>
</evidence>
<keyword evidence="7" id="KW-0805">Transcription regulation</keyword>
<evidence type="ECO:0000256" key="6">
    <source>
        <dbReference type="ARBA" id="ARBA00022989"/>
    </source>
</evidence>
<dbReference type="eggNOG" id="COG1316">
    <property type="taxonomic scope" value="Bacteria"/>
</dbReference>
<dbReference type="PANTHER" id="PTHR33392">
    <property type="entry name" value="POLYISOPRENYL-TEICHOIC ACID--PEPTIDOGLYCAN TEICHOIC ACID TRANSFERASE TAGU"/>
    <property type="match status" value="1"/>
</dbReference>
<comment type="function">
    <text evidence="10">Involved in SarA attenuation. Affects resistance to oxacillin and teicoplanin, as well as the synthesis of virulence factors.</text>
</comment>
<dbReference type="STRING" id="1385510.GCA_000425205_01792"/>
<dbReference type="AlphaFoldDB" id="A0A0A5GL19"/>
<gene>
    <name evidence="14" type="ORF">N781_15325</name>
</gene>
<accession>A0A0A5GL19</accession>
<feature type="transmembrane region" description="Helical" evidence="12">
    <location>
        <begin position="20"/>
        <end position="37"/>
    </location>
</feature>
<comment type="similarity">
    <text evidence="2">Belongs to the LytR/CpsA/Psr (LCP) family.</text>
</comment>
<keyword evidence="5" id="KW-0735">Signal-anchor</keyword>
<keyword evidence="15" id="KW-1185">Reference proteome</keyword>
<evidence type="ECO:0000256" key="11">
    <source>
        <dbReference type="ARBA" id="ARBA00040752"/>
    </source>
</evidence>
<organism evidence="14 15">
    <name type="scientific">Pontibacillus halophilus JSM 076056 = DSM 19796</name>
    <dbReference type="NCBI Taxonomy" id="1385510"/>
    <lineage>
        <taxon>Bacteria</taxon>
        <taxon>Bacillati</taxon>
        <taxon>Bacillota</taxon>
        <taxon>Bacilli</taxon>
        <taxon>Bacillales</taxon>
        <taxon>Bacillaceae</taxon>
        <taxon>Pontibacillus</taxon>
    </lineage>
</organism>
<dbReference type="OrthoDB" id="9782542at2"/>
<evidence type="ECO:0000313" key="15">
    <source>
        <dbReference type="Proteomes" id="UP000030528"/>
    </source>
</evidence>
<feature type="domain" description="Cell envelope-related transcriptional attenuator" evidence="13">
    <location>
        <begin position="93"/>
        <end position="239"/>
    </location>
</feature>
<evidence type="ECO:0000256" key="2">
    <source>
        <dbReference type="ARBA" id="ARBA00006068"/>
    </source>
</evidence>
<evidence type="ECO:0000256" key="9">
    <source>
        <dbReference type="ARBA" id="ARBA00023163"/>
    </source>
</evidence>
<dbReference type="InterPro" id="IPR050922">
    <property type="entry name" value="LytR/CpsA/Psr_CW_biosynth"/>
</dbReference>
<dbReference type="PANTHER" id="PTHR33392:SF8">
    <property type="entry name" value="REGULATORY PROTEIN MSRR"/>
    <property type="match status" value="1"/>
</dbReference>
<evidence type="ECO:0000313" key="14">
    <source>
        <dbReference type="EMBL" id="KGX92684.1"/>
    </source>
</evidence>
<name>A0A0A5GL19_9BACI</name>
<keyword evidence="6 12" id="KW-1133">Transmembrane helix</keyword>
<protein>
    <recommendedName>
        <fullName evidence="11">Regulatory protein MsrR</fullName>
    </recommendedName>
</protein>
<evidence type="ECO:0000256" key="3">
    <source>
        <dbReference type="ARBA" id="ARBA00022475"/>
    </source>
</evidence>
<dbReference type="Proteomes" id="UP000030528">
    <property type="component" value="Unassembled WGS sequence"/>
</dbReference>
<dbReference type="GO" id="GO:0005886">
    <property type="term" value="C:plasma membrane"/>
    <property type="evidence" value="ECO:0007669"/>
    <property type="project" value="UniProtKB-SubCell"/>
</dbReference>
<dbReference type="GO" id="GO:0071555">
    <property type="term" value="P:cell wall organization"/>
    <property type="evidence" value="ECO:0007669"/>
    <property type="project" value="UniProtKB-KW"/>
</dbReference>
<comment type="caution">
    <text evidence="14">The sequence shown here is derived from an EMBL/GenBank/DDBJ whole genome shotgun (WGS) entry which is preliminary data.</text>
</comment>
<dbReference type="EMBL" id="AVPE01000005">
    <property type="protein sequence ID" value="KGX92684.1"/>
    <property type="molecule type" value="Genomic_DNA"/>
</dbReference>
<keyword evidence="9" id="KW-0804">Transcription</keyword>
<dbReference type="NCBIfam" id="TIGR00350">
    <property type="entry name" value="lytR_cpsA_psr"/>
    <property type="match status" value="1"/>
</dbReference>
<dbReference type="InterPro" id="IPR004474">
    <property type="entry name" value="LytR_CpsA_psr"/>
</dbReference>
<evidence type="ECO:0000256" key="5">
    <source>
        <dbReference type="ARBA" id="ARBA00022968"/>
    </source>
</evidence>
<proteinExistence type="inferred from homology"/>